<gene>
    <name evidence="7" type="ORF">TAV2_LOCUS20645</name>
</gene>
<feature type="transmembrane region" description="Helical" evidence="6">
    <location>
        <begin position="21"/>
        <end position="45"/>
    </location>
</feature>
<comment type="pathway">
    <text evidence="3">Protein modification; protein glycosylation.</text>
</comment>
<dbReference type="FunFam" id="3.40.1180.10:FF:000001">
    <property type="entry name" value="(2E,6E)-farnesyl-diphosphate-specific ditrans,polycis-undecaprenyl-diphosphate synthase"/>
    <property type="match status" value="2"/>
</dbReference>
<dbReference type="InterPro" id="IPR018520">
    <property type="entry name" value="UPP_synth-like_CS"/>
</dbReference>
<dbReference type="AlphaFoldDB" id="A0AAU9SM56"/>
<organism evidence="7 8">
    <name type="scientific">Thlaspi arvense</name>
    <name type="common">Field penny-cress</name>
    <dbReference type="NCBI Taxonomy" id="13288"/>
    <lineage>
        <taxon>Eukaryota</taxon>
        <taxon>Viridiplantae</taxon>
        <taxon>Streptophyta</taxon>
        <taxon>Embryophyta</taxon>
        <taxon>Tracheophyta</taxon>
        <taxon>Spermatophyta</taxon>
        <taxon>Magnoliopsida</taxon>
        <taxon>eudicotyledons</taxon>
        <taxon>Gunneridae</taxon>
        <taxon>Pentapetalae</taxon>
        <taxon>rosids</taxon>
        <taxon>malvids</taxon>
        <taxon>Brassicales</taxon>
        <taxon>Brassicaceae</taxon>
        <taxon>Thlaspideae</taxon>
        <taxon>Thlaspi</taxon>
    </lineage>
</organism>
<keyword evidence="6" id="KW-0812">Transmembrane</keyword>
<protein>
    <recommendedName>
        <fullName evidence="9">Alkyl transferase</fullName>
    </recommendedName>
</protein>
<proteinExistence type="inferred from homology"/>
<feature type="non-terminal residue" evidence="7">
    <location>
        <position position="1"/>
    </location>
</feature>
<evidence type="ECO:0000313" key="7">
    <source>
        <dbReference type="EMBL" id="CAH2069494.1"/>
    </source>
</evidence>
<keyword evidence="8" id="KW-1185">Reference proteome</keyword>
<evidence type="ECO:0000256" key="4">
    <source>
        <dbReference type="ARBA" id="ARBA00005432"/>
    </source>
</evidence>
<keyword evidence="6" id="KW-0472">Membrane</keyword>
<dbReference type="Gene3D" id="3.40.1180.10">
    <property type="entry name" value="Decaprenyl diphosphate synthase-like"/>
    <property type="match status" value="2"/>
</dbReference>
<evidence type="ECO:0000313" key="8">
    <source>
        <dbReference type="Proteomes" id="UP000836841"/>
    </source>
</evidence>
<evidence type="ECO:0000256" key="6">
    <source>
        <dbReference type="SAM" id="Phobius"/>
    </source>
</evidence>
<comment type="function">
    <text evidence="2">Catalyzes cis-prenyl chain elongation to produce the polyprenyl backbone of dolichol, a glycosyl carrier-lipid required for the biosynthesis of several classes of glycoprotein.</text>
</comment>
<evidence type="ECO:0000256" key="3">
    <source>
        <dbReference type="ARBA" id="ARBA00004922"/>
    </source>
</evidence>
<evidence type="ECO:0000256" key="2">
    <source>
        <dbReference type="ARBA" id="ARBA00002674"/>
    </source>
</evidence>
<dbReference type="HAMAP" id="MF_01139">
    <property type="entry name" value="ISPT"/>
    <property type="match status" value="2"/>
</dbReference>
<dbReference type="GO" id="GO:0016094">
    <property type="term" value="P:polyprenol biosynthetic process"/>
    <property type="evidence" value="ECO:0007669"/>
    <property type="project" value="TreeGrafter"/>
</dbReference>
<dbReference type="NCBIfam" id="TIGR00055">
    <property type="entry name" value="uppS"/>
    <property type="match status" value="2"/>
</dbReference>
<dbReference type="InterPro" id="IPR036424">
    <property type="entry name" value="UPP_synth-like_sf"/>
</dbReference>
<keyword evidence="6" id="KW-1133">Transmembrane helix</keyword>
<dbReference type="Proteomes" id="UP000836841">
    <property type="component" value="Chromosome 6"/>
</dbReference>
<dbReference type="Pfam" id="PF01255">
    <property type="entry name" value="Prenyltransf"/>
    <property type="match status" value="2"/>
</dbReference>
<keyword evidence="5" id="KW-0808">Transferase</keyword>
<dbReference type="InterPro" id="IPR001441">
    <property type="entry name" value="UPP_synth-like"/>
</dbReference>
<dbReference type="GO" id="GO:0009668">
    <property type="term" value="P:plastid membrane organization"/>
    <property type="evidence" value="ECO:0007669"/>
    <property type="project" value="TreeGrafter"/>
</dbReference>
<sequence>RSIMERQRASERVRFLDHVPIQNIMVSLLSVVLTFLALILIPGLFISRRLSVPLSLTNILRFIKLAAYRYDDEEEMKEKRGTMGEKEKQGRMPKHVAVILDGNRRWAEKRGLGTSQGHEAGARRLVENAKDCFAMGINTVSLFAFSTENWARPEDEVNCLMALFEKHFKSEMPSFQRDKIKISVIGNRDKIPESLLGLIRDAEEATKDYKEKQLIIAIDYSGKFDILQACKSLAEKVKKGLIKVEDIDETAMDKELMTKCSEFPNPDLLIRTSGEQRISNFFLWQSAYTELYFPNVLWPDFGEAEYLEALTWYQQRQRRFGRRSQSIELNLDIFTPYIPKTTELLQTLSTMLPLLCFFLSLLSLLLLPRLRPCFLAKESQKDEKETGKGTNVVGEEALPRGLRRELMPRHVAVIMDGNRRWAKQAGLLTSQGHEAGAKRLIEFAELCFSMGITTVSAFAFSTENWGRHKIEVTCLMSLFQRYLKTKIQFFQSEEILVSVIGNLANVPESLLGVIKETEEATKSYKKKHLILAIDYSGRFDILHACKSLVKKSEQGLIREEDVEETLFERELMTKCTEFPSPDLMIRTSGEERVSNFFLWQLAYTELFFSPVLWPDFDKDKFLEALVSYQRRERRFGCRADKLASRFQYLPYLTQSETSIKTIYRTVRLHQYSWKRVVSGYASPSDA</sequence>
<dbReference type="EMBL" id="OU466862">
    <property type="protein sequence ID" value="CAH2069494.1"/>
    <property type="molecule type" value="Genomic_DNA"/>
</dbReference>
<evidence type="ECO:0000256" key="1">
    <source>
        <dbReference type="ARBA" id="ARBA00001946"/>
    </source>
</evidence>
<dbReference type="PANTHER" id="PTHR10291">
    <property type="entry name" value="DEHYDRODOLICHYL DIPHOSPHATE SYNTHASE FAMILY MEMBER"/>
    <property type="match status" value="1"/>
</dbReference>
<reference evidence="7 8" key="1">
    <citation type="submission" date="2022-03" db="EMBL/GenBank/DDBJ databases">
        <authorList>
            <person name="Nunn A."/>
            <person name="Chopra R."/>
            <person name="Nunn A."/>
            <person name="Contreras Garrido A."/>
        </authorList>
    </citation>
    <scope>NUCLEOTIDE SEQUENCE [LARGE SCALE GENOMIC DNA]</scope>
</reference>
<comment type="cofactor">
    <cofactor evidence="1">
        <name>Mg(2+)</name>
        <dbReference type="ChEBI" id="CHEBI:18420"/>
    </cofactor>
</comment>
<evidence type="ECO:0000256" key="5">
    <source>
        <dbReference type="ARBA" id="ARBA00022679"/>
    </source>
</evidence>
<dbReference type="GO" id="GO:0045547">
    <property type="term" value="F:ditrans,polycis-polyprenyl diphosphate synthase [(2E,6E)-farnesyl diphosphate specific] activity"/>
    <property type="evidence" value="ECO:0007669"/>
    <property type="project" value="TreeGrafter"/>
</dbReference>
<name>A0AAU9SM56_THLAR</name>
<accession>A0AAU9SM56</accession>
<dbReference type="PANTHER" id="PTHR10291:SF20">
    <property type="entry name" value="DEHYDRODOLICHYL DIPHOSPHATE SYNTHASE 5"/>
    <property type="match status" value="1"/>
</dbReference>
<dbReference type="GO" id="GO:0009409">
    <property type="term" value="P:response to cold"/>
    <property type="evidence" value="ECO:0007669"/>
    <property type="project" value="TreeGrafter"/>
</dbReference>
<dbReference type="GO" id="GO:0009570">
    <property type="term" value="C:chloroplast stroma"/>
    <property type="evidence" value="ECO:0007669"/>
    <property type="project" value="TreeGrafter"/>
</dbReference>
<dbReference type="SUPFAM" id="SSF64005">
    <property type="entry name" value="Undecaprenyl diphosphate synthase"/>
    <property type="match status" value="2"/>
</dbReference>
<dbReference type="PROSITE" id="PS01066">
    <property type="entry name" value="UPP_SYNTHASE"/>
    <property type="match status" value="2"/>
</dbReference>
<dbReference type="CDD" id="cd00475">
    <property type="entry name" value="Cis_IPPS"/>
    <property type="match status" value="2"/>
</dbReference>
<evidence type="ECO:0008006" key="9">
    <source>
        <dbReference type="Google" id="ProtNLM"/>
    </source>
</evidence>
<comment type="similarity">
    <text evidence="4">Belongs to the UPP synthase family.</text>
</comment>